<dbReference type="OrthoDB" id="6105938at2759"/>
<reference evidence="2" key="1">
    <citation type="submission" date="2019-05" db="EMBL/GenBank/DDBJ databases">
        <title>Annotation for the trematode Paragonimus heterotremus.</title>
        <authorList>
            <person name="Choi Y.-J."/>
        </authorList>
    </citation>
    <scope>NUCLEOTIDE SEQUENCE</scope>
    <source>
        <strain evidence="2">LC</strain>
    </source>
</reference>
<evidence type="ECO:0000313" key="3">
    <source>
        <dbReference type="Proteomes" id="UP000748531"/>
    </source>
</evidence>
<organism evidence="2 3">
    <name type="scientific">Paragonimus heterotremus</name>
    <dbReference type="NCBI Taxonomy" id="100268"/>
    <lineage>
        <taxon>Eukaryota</taxon>
        <taxon>Metazoa</taxon>
        <taxon>Spiralia</taxon>
        <taxon>Lophotrochozoa</taxon>
        <taxon>Platyhelminthes</taxon>
        <taxon>Trematoda</taxon>
        <taxon>Digenea</taxon>
        <taxon>Plagiorchiida</taxon>
        <taxon>Troglotremata</taxon>
        <taxon>Troglotrematidae</taxon>
        <taxon>Paragonimus</taxon>
    </lineage>
</organism>
<comment type="caution">
    <text evidence="2">The sequence shown here is derived from an EMBL/GenBank/DDBJ whole genome shotgun (WGS) entry which is preliminary data.</text>
</comment>
<sequence length="146" mass="16453">MDDLHRLYEHQTMMAIGIYSFLDNLLAHIPSRTGSETVDSSVPRFRPGVNELAEGLAEISRADSFRERQERIRLPPRLSTLTASDGISRRVDPVEAGVEPTTEDVISPNEPIEPTSKADISPGGYPEEMFIYLSEREKEEYTCAVW</sequence>
<dbReference type="Proteomes" id="UP000748531">
    <property type="component" value="Unassembled WGS sequence"/>
</dbReference>
<gene>
    <name evidence="2" type="ORF">PHET_06983</name>
</gene>
<accession>A0A8J4WQA6</accession>
<evidence type="ECO:0000256" key="1">
    <source>
        <dbReference type="SAM" id="MobiDB-lite"/>
    </source>
</evidence>
<keyword evidence="3" id="KW-1185">Reference proteome</keyword>
<proteinExistence type="predicted"/>
<protein>
    <submittedName>
        <fullName evidence="2">Uncharacterized protein</fullName>
    </submittedName>
</protein>
<dbReference type="AlphaFoldDB" id="A0A8J4WQA6"/>
<evidence type="ECO:0000313" key="2">
    <source>
        <dbReference type="EMBL" id="KAF5399670.1"/>
    </source>
</evidence>
<name>A0A8J4WQA6_9TREM</name>
<dbReference type="EMBL" id="LUCH01003832">
    <property type="protein sequence ID" value="KAF5399670.1"/>
    <property type="molecule type" value="Genomic_DNA"/>
</dbReference>
<feature type="region of interest" description="Disordered" evidence="1">
    <location>
        <begin position="96"/>
        <end position="123"/>
    </location>
</feature>